<protein>
    <submittedName>
        <fullName evidence="1">Uncharacterized protein</fullName>
    </submittedName>
</protein>
<name>A0A0A9AGC5_ARUDO</name>
<accession>A0A0A9AGC5</accession>
<reference evidence="1" key="2">
    <citation type="journal article" date="2015" name="Data Brief">
        <title>Shoot transcriptome of the giant reed, Arundo donax.</title>
        <authorList>
            <person name="Barrero R.A."/>
            <person name="Guerrero F.D."/>
            <person name="Moolhuijzen P."/>
            <person name="Goolsby J.A."/>
            <person name="Tidwell J."/>
            <person name="Bellgard S.E."/>
            <person name="Bellgard M.I."/>
        </authorList>
    </citation>
    <scope>NUCLEOTIDE SEQUENCE</scope>
    <source>
        <tissue evidence="1">Shoot tissue taken approximately 20 cm above the soil surface</tissue>
    </source>
</reference>
<dbReference type="EMBL" id="GBRH01248962">
    <property type="protein sequence ID" value="JAD48933.1"/>
    <property type="molecule type" value="Transcribed_RNA"/>
</dbReference>
<evidence type="ECO:0000313" key="1">
    <source>
        <dbReference type="EMBL" id="JAD48933.1"/>
    </source>
</evidence>
<dbReference type="AlphaFoldDB" id="A0A0A9AGC5"/>
<reference evidence="1" key="1">
    <citation type="submission" date="2014-09" db="EMBL/GenBank/DDBJ databases">
        <authorList>
            <person name="Magalhaes I.L.F."/>
            <person name="Oliveira U."/>
            <person name="Santos F.R."/>
            <person name="Vidigal T.H.D.A."/>
            <person name="Brescovit A.D."/>
            <person name="Santos A.J."/>
        </authorList>
    </citation>
    <scope>NUCLEOTIDE SEQUENCE</scope>
    <source>
        <tissue evidence="1">Shoot tissue taken approximately 20 cm above the soil surface</tissue>
    </source>
</reference>
<organism evidence="1">
    <name type="scientific">Arundo donax</name>
    <name type="common">Giant reed</name>
    <name type="synonym">Donax arundinaceus</name>
    <dbReference type="NCBI Taxonomy" id="35708"/>
    <lineage>
        <taxon>Eukaryota</taxon>
        <taxon>Viridiplantae</taxon>
        <taxon>Streptophyta</taxon>
        <taxon>Embryophyta</taxon>
        <taxon>Tracheophyta</taxon>
        <taxon>Spermatophyta</taxon>
        <taxon>Magnoliopsida</taxon>
        <taxon>Liliopsida</taxon>
        <taxon>Poales</taxon>
        <taxon>Poaceae</taxon>
        <taxon>PACMAD clade</taxon>
        <taxon>Arundinoideae</taxon>
        <taxon>Arundineae</taxon>
        <taxon>Arundo</taxon>
    </lineage>
</organism>
<proteinExistence type="predicted"/>
<sequence length="45" mass="5189">MMQYTLQLCILILLVYRLGVTYVYCACLLACPSLFLHFCLPSLLM</sequence>